<dbReference type="VEuPathDB" id="AmoebaDB:NAEGRDRAFT_66226"/>
<dbReference type="GO" id="GO:0001664">
    <property type="term" value="F:G protein-coupled receptor binding"/>
    <property type="evidence" value="ECO:0007669"/>
    <property type="project" value="TreeGrafter"/>
</dbReference>
<dbReference type="PANTHER" id="PTHR10218">
    <property type="entry name" value="GTP-BINDING PROTEIN ALPHA SUBUNIT"/>
    <property type="match status" value="1"/>
</dbReference>
<dbReference type="OrthoDB" id="10476353at2759"/>
<dbReference type="Gene3D" id="3.40.50.300">
    <property type="entry name" value="P-loop containing nucleotide triphosphate hydrolases"/>
    <property type="match status" value="1"/>
</dbReference>
<keyword evidence="4" id="KW-0807">Transducer</keyword>
<proteinExistence type="predicted"/>
<dbReference type="GO" id="GO:0007188">
    <property type="term" value="P:adenylate cyclase-modulating G protein-coupled receptor signaling pathway"/>
    <property type="evidence" value="ECO:0007669"/>
    <property type="project" value="TreeGrafter"/>
</dbReference>
<dbReference type="GO" id="GO:0046872">
    <property type="term" value="F:metal ion binding"/>
    <property type="evidence" value="ECO:0007669"/>
    <property type="project" value="UniProtKB-KW"/>
</dbReference>
<evidence type="ECO:0000256" key="4">
    <source>
        <dbReference type="ARBA" id="ARBA00023224"/>
    </source>
</evidence>
<keyword evidence="2" id="KW-0547">Nucleotide-binding</keyword>
<dbReference type="RefSeq" id="XP_002678655.1">
    <property type="nucleotide sequence ID" value="XM_002678609.1"/>
</dbReference>
<evidence type="ECO:0000313" key="6">
    <source>
        <dbReference type="EMBL" id="EFC45911.1"/>
    </source>
</evidence>
<dbReference type="eggNOG" id="KOG0082">
    <property type="taxonomic scope" value="Eukaryota"/>
</dbReference>
<keyword evidence="7" id="KW-1185">Reference proteome</keyword>
<evidence type="ECO:0000256" key="3">
    <source>
        <dbReference type="ARBA" id="ARBA00023134"/>
    </source>
</evidence>
<name>D2VBI2_NAEGR</name>
<dbReference type="FunFam" id="3.40.50.300:FF:000692">
    <property type="entry name" value="Guanine nucleotide-binding protein subunit alpha"/>
    <property type="match status" value="1"/>
</dbReference>
<dbReference type="InterPro" id="IPR001019">
    <property type="entry name" value="Gprotein_alpha_su"/>
</dbReference>
<dbReference type="GO" id="GO:0003924">
    <property type="term" value="F:GTPase activity"/>
    <property type="evidence" value="ECO:0007669"/>
    <property type="project" value="InterPro"/>
</dbReference>
<dbReference type="SUPFAM" id="SSF52540">
    <property type="entry name" value="P-loop containing nucleoside triphosphate hydrolases"/>
    <property type="match status" value="1"/>
</dbReference>
<dbReference type="AlphaFoldDB" id="D2VBI2"/>
<sequence>MWLLVKLWNCPFFKEYYESNWAKNAMLYENVEEFVTRIERKKIFDPFSLIKLRSSGITSYRTIWNNSNVEFLDAFGRRSERRKWIYCIENIKILIYTVSLSEFNLVEYNNVEVMNDSLEMIGKLFGNGLLSDARKVILFTKPDILVKKLQKRMEYSRKINSVVRPELEIISNDYNERIVINSIITEYLERVSFHLDSYHIVNVTSEEEVRSVTELIFDNVTTPFISPCLLPITNRMITTMYNIYLRKLLTDIQIITTINELSP</sequence>
<accession>D2VBI2</accession>
<dbReference type="Pfam" id="PF00503">
    <property type="entry name" value="G-alpha"/>
    <property type="match status" value="1"/>
</dbReference>
<gene>
    <name evidence="6" type="ORF">NAEGRDRAFT_66226</name>
</gene>
<feature type="binding site" evidence="5">
    <location>
        <position position="54"/>
    </location>
    <ligand>
        <name>Mg(2+)</name>
        <dbReference type="ChEBI" id="CHEBI:18420"/>
    </ligand>
</feature>
<evidence type="ECO:0000256" key="5">
    <source>
        <dbReference type="PIRSR" id="PIRSR601019-2"/>
    </source>
</evidence>
<protein>
    <submittedName>
        <fullName evidence="6">Predicted protein</fullName>
    </submittedName>
</protein>
<dbReference type="GO" id="GO:0031683">
    <property type="term" value="F:G-protein beta/gamma-subunit complex binding"/>
    <property type="evidence" value="ECO:0007669"/>
    <property type="project" value="InterPro"/>
</dbReference>
<evidence type="ECO:0000256" key="2">
    <source>
        <dbReference type="ARBA" id="ARBA00022741"/>
    </source>
</evidence>
<dbReference type="InParanoid" id="D2VBI2"/>
<reference evidence="6 7" key="1">
    <citation type="journal article" date="2010" name="Cell">
        <title>The genome of Naegleria gruberi illuminates early eukaryotic versatility.</title>
        <authorList>
            <person name="Fritz-Laylin L.K."/>
            <person name="Prochnik S.E."/>
            <person name="Ginger M.L."/>
            <person name="Dacks J.B."/>
            <person name="Carpenter M.L."/>
            <person name="Field M.C."/>
            <person name="Kuo A."/>
            <person name="Paredez A."/>
            <person name="Chapman J."/>
            <person name="Pham J."/>
            <person name="Shu S."/>
            <person name="Neupane R."/>
            <person name="Cipriano M."/>
            <person name="Mancuso J."/>
            <person name="Tu H."/>
            <person name="Salamov A."/>
            <person name="Lindquist E."/>
            <person name="Shapiro H."/>
            <person name="Lucas S."/>
            <person name="Grigoriev I.V."/>
            <person name="Cande W.Z."/>
            <person name="Fulton C."/>
            <person name="Rokhsar D.S."/>
            <person name="Dawson S.C."/>
        </authorList>
    </citation>
    <scope>NUCLEOTIDE SEQUENCE [LARGE SCALE GENOMIC DNA]</scope>
    <source>
        <strain evidence="6 7">NEG-M</strain>
    </source>
</reference>
<keyword evidence="5" id="KW-0460">Magnesium</keyword>
<dbReference type="Proteomes" id="UP000006671">
    <property type="component" value="Unassembled WGS sequence"/>
</dbReference>
<dbReference type="PROSITE" id="PS51882">
    <property type="entry name" value="G_ALPHA"/>
    <property type="match status" value="1"/>
</dbReference>
<dbReference type="STRING" id="5762.D2VBI2"/>
<dbReference type="KEGG" id="ngr:NAEGRDRAFT_66226"/>
<keyword evidence="3" id="KW-0342">GTP-binding</keyword>
<evidence type="ECO:0000313" key="7">
    <source>
        <dbReference type="Proteomes" id="UP000006671"/>
    </source>
</evidence>
<dbReference type="PANTHER" id="PTHR10218:SF302">
    <property type="entry name" value="GUANINE NUCLEOTIDE-BINDING PROTEIN ALPHA-5 SUBUNIT"/>
    <property type="match status" value="1"/>
</dbReference>
<dbReference type="InterPro" id="IPR027417">
    <property type="entry name" value="P-loop_NTPase"/>
</dbReference>
<organism evidence="7">
    <name type="scientific">Naegleria gruberi</name>
    <name type="common">Amoeba</name>
    <dbReference type="NCBI Taxonomy" id="5762"/>
    <lineage>
        <taxon>Eukaryota</taxon>
        <taxon>Discoba</taxon>
        <taxon>Heterolobosea</taxon>
        <taxon>Tetramitia</taxon>
        <taxon>Eutetramitia</taxon>
        <taxon>Vahlkampfiidae</taxon>
        <taxon>Naegleria</taxon>
    </lineage>
</organism>
<dbReference type="EMBL" id="GG738861">
    <property type="protein sequence ID" value="EFC45911.1"/>
    <property type="molecule type" value="Genomic_DNA"/>
</dbReference>
<dbReference type="GeneID" id="8850525"/>
<dbReference type="GO" id="GO:0005525">
    <property type="term" value="F:GTP binding"/>
    <property type="evidence" value="ECO:0007669"/>
    <property type="project" value="UniProtKB-KW"/>
</dbReference>
<evidence type="ECO:0000256" key="1">
    <source>
        <dbReference type="ARBA" id="ARBA00022723"/>
    </source>
</evidence>
<keyword evidence="1 5" id="KW-0479">Metal-binding</keyword>
<dbReference type="GO" id="GO:0005737">
    <property type="term" value="C:cytoplasm"/>
    <property type="evidence" value="ECO:0007669"/>
    <property type="project" value="TreeGrafter"/>
</dbReference>
<dbReference type="GO" id="GO:0005834">
    <property type="term" value="C:heterotrimeric G-protein complex"/>
    <property type="evidence" value="ECO:0007669"/>
    <property type="project" value="TreeGrafter"/>
</dbReference>